<proteinExistence type="predicted"/>
<organism evidence="1 2">
    <name type="scientific">Celeribacter baekdonensis</name>
    <dbReference type="NCBI Taxonomy" id="875171"/>
    <lineage>
        <taxon>Bacteria</taxon>
        <taxon>Pseudomonadati</taxon>
        <taxon>Pseudomonadota</taxon>
        <taxon>Alphaproteobacteria</taxon>
        <taxon>Rhodobacterales</taxon>
        <taxon>Roseobacteraceae</taxon>
        <taxon>Celeribacter</taxon>
    </lineage>
</organism>
<dbReference type="Proteomes" id="UP000182284">
    <property type="component" value="Unassembled WGS sequence"/>
</dbReference>
<protein>
    <submittedName>
        <fullName evidence="1">Transcriptional regulator, AlpA family</fullName>
    </submittedName>
</protein>
<evidence type="ECO:0000313" key="1">
    <source>
        <dbReference type="EMBL" id="SDG46992.1"/>
    </source>
</evidence>
<dbReference type="AlphaFoldDB" id="A0A1G7UHG3"/>
<gene>
    <name evidence="1" type="ORF">SAMN04488117_12237</name>
</gene>
<sequence>MAKFATSTNKILLSRDDLKELGIWQSNSTLIRLEQAGRFPVRIRLSGACVCWDREEVLSWIEARKAERASWTYADAR</sequence>
<dbReference type="Pfam" id="PF05930">
    <property type="entry name" value="Phage_AlpA"/>
    <property type="match status" value="1"/>
</dbReference>
<accession>A0A1G7UHG3</accession>
<evidence type="ECO:0000313" key="2">
    <source>
        <dbReference type="Proteomes" id="UP000182284"/>
    </source>
</evidence>
<dbReference type="RefSeq" id="WP_074647430.1">
    <property type="nucleotide sequence ID" value="NZ_FNBL01000022.1"/>
</dbReference>
<dbReference type="OrthoDB" id="9801242at2"/>
<reference evidence="1 2" key="1">
    <citation type="submission" date="2016-10" db="EMBL/GenBank/DDBJ databases">
        <authorList>
            <person name="de Groot N.N."/>
        </authorList>
    </citation>
    <scope>NUCLEOTIDE SEQUENCE [LARGE SCALE GENOMIC DNA]</scope>
    <source>
        <strain evidence="1 2">DSM 27375</strain>
    </source>
</reference>
<dbReference type="EMBL" id="FNBL01000022">
    <property type="protein sequence ID" value="SDG46992.1"/>
    <property type="molecule type" value="Genomic_DNA"/>
</dbReference>
<name>A0A1G7UHG3_9RHOB</name>
<dbReference type="InterPro" id="IPR010260">
    <property type="entry name" value="AlpA"/>
</dbReference>